<accession>A0ABC8LLL3</accession>
<evidence type="ECO:0000313" key="4">
    <source>
        <dbReference type="Proteomes" id="UP001642260"/>
    </source>
</evidence>
<keyword evidence="1" id="KW-0547">Nucleotide-binding</keyword>
<dbReference type="InterPro" id="IPR011009">
    <property type="entry name" value="Kinase-like_dom_sf"/>
</dbReference>
<reference evidence="3 4" key="1">
    <citation type="submission" date="2022-03" db="EMBL/GenBank/DDBJ databases">
        <authorList>
            <person name="Macdonald S."/>
            <person name="Ahmed S."/>
            <person name="Newling K."/>
        </authorList>
    </citation>
    <scope>NUCLEOTIDE SEQUENCE [LARGE SCALE GENOMIC DNA]</scope>
</reference>
<organism evidence="3 4">
    <name type="scientific">Eruca vesicaria subsp. sativa</name>
    <name type="common">Garden rocket</name>
    <name type="synonym">Eruca sativa</name>
    <dbReference type="NCBI Taxonomy" id="29727"/>
    <lineage>
        <taxon>Eukaryota</taxon>
        <taxon>Viridiplantae</taxon>
        <taxon>Streptophyta</taxon>
        <taxon>Embryophyta</taxon>
        <taxon>Tracheophyta</taxon>
        <taxon>Spermatophyta</taxon>
        <taxon>Magnoliopsida</taxon>
        <taxon>eudicotyledons</taxon>
        <taxon>Gunneridae</taxon>
        <taxon>Pentapetalae</taxon>
        <taxon>rosids</taxon>
        <taxon>malvids</taxon>
        <taxon>Brassicales</taxon>
        <taxon>Brassicaceae</taxon>
        <taxon>Brassiceae</taxon>
        <taxon>Eruca</taxon>
    </lineage>
</organism>
<dbReference type="Gene3D" id="3.30.200.20">
    <property type="entry name" value="Phosphorylase Kinase, domain 1"/>
    <property type="match status" value="1"/>
</dbReference>
<dbReference type="PANTHER" id="PTHR45631:SF22">
    <property type="entry name" value="LRR RECEPTOR-LIKE SERINE_THREONINE-PROTEIN KINASE PAM74-RELATED"/>
    <property type="match status" value="1"/>
</dbReference>
<dbReference type="PROSITE" id="PS00107">
    <property type="entry name" value="PROTEIN_KINASE_ATP"/>
    <property type="match status" value="1"/>
</dbReference>
<evidence type="ECO:0000259" key="2">
    <source>
        <dbReference type="PROSITE" id="PS50011"/>
    </source>
</evidence>
<gene>
    <name evidence="3" type="ORF">ERUC_LOCUS36896</name>
</gene>
<feature type="binding site" evidence="1">
    <location>
        <position position="88"/>
    </location>
    <ligand>
        <name>ATP</name>
        <dbReference type="ChEBI" id="CHEBI:30616"/>
    </ligand>
</feature>
<dbReference type="EMBL" id="CAKOAT010619598">
    <property type="protein sequence ID" value="CAH8384413.1"/>
    <property type="molecule type" value="Genomic_DNA"/>
</dbReference>
<evidence type="ECO:0000256" key="1">
    <source>
        <dbReference type="PROSITE-ProRule" id="PRU10141"/>
    </source>
</evidence>
<dbReference type="PANTHER" id="PTHR45631">
    <property type="entry name" value="OS07G0107800 PROTEIN-RELATED"/>
    <property type="match status" value="1"/>
</dbReference>
<dbReference type="Pfam" id="PF00069">
    <property type="entry name" value="Pkinase"/>
    <property type="match status" value="1"/>
</dbReference>
<dbReference type="Gene3D" id="1.10.510.10">
    <property type="entry name" value="Transferase(Phosphotransferase) domain 1"/>
    <property type="match status" value="1"/>
</dbReference>
<feature type="domain" description="Protein kinase" evidence="2">
    <location>
        <begin position="60"/>
        <end position="338"/>
    </location>
</feature>
<dbReference type="InterPro" id="IPR000719">
    <property type="entry name" value="Prot_kinase_dom"/>
</dbReference>
<dbReference type="SUPFAM" id="SSF56112">
    <property type="entry name" value="Protein kinase-like (PK-like)"/>
    <property type="match status" value="1"/>
</dbReference>
<dbReference type="InterPro" id="IPR017441">
    <property type="entry name" value="Protein_kinase_ATP_BS"/>
</dbReference>
<evidence type="ECO:0000313" key="3">
    <source>
        <dbReference type="EMBL" id="CAH8384413.1"/>
    </source>
</evidence>
<name>A0ABC8LLL3_ERUVS</name>
<protein>
    <recommendedName>
        <fullName evidence="2">Protein kinase domain-containing protein</fullName>
    </recommendedName>
</protein>
<dbReference type="AlphaFoldDB" id="A0ABC8LLL3"/>
<dbReference type="Proteomes" id="UP001642260">
    <property type="component" value="Unassembled WGS sequence"/>
</dbReference>
<proteinExistence type="predicted"/>
<sequence length="357" mass="41068">MSTLWNRGEVIRHMDLSLQDANLEADQMMVAVQNYLKRTGREEWARQNQYTYSQVTKITNNFRIVLGKGGFGVVYHGVMKDQQQVAVKMVNRASIYDIKQFTAEVQDLLTIRHKNLVSLIGYCDEDEHLALIYEFMDQKITAVWLSCNVTGKFAKVLSWEIRMKISVGVAQGLEYLHSRLEKTIHRYVKPTNILLDRNFEPKLADYVLSRSSPTDPETYASNKIYLNPGKSGYLDPEYFSTNWLNYKSDIYSFGIVLLEMITNQPVINNKRESPLISEWVEVMLMKTCSLEMVDPELNNNFETSTVWKALEMALACAHNSSSERPSMSRVVMELNECLSLEMARTHGRAGEITQETQ</sequence>
<keyword evidence="1" id="KW-0067">ATP-binding</keyword>
<dbReference type="GO" id="GO:0005524">
    <property type="term" value="F:ATP binding"/>
    <property type="evidence" value="ECO:0007669"/>
    <property type="project" value="UniProtKB-UniRule"/>
</dbReference>
<comment type="caution">
    <text evidence="3">The sequence shown here is derived from an EMBL/GenBank/DDBJ whole genome shotgun (WGS) entry which is preliminary data.</text>
</comment>
<keyword evidence="4" id="KW-1185">Reference proteome</keyword>
<dbReference type="FunFam" id="3.30.200.20:FF:000394">
    <property type="entry name" value="Leucine-rich repeat receptor-like protein kinase"/>
    <property type="match status" value="1"/>
</dbReference>
<dbReference type="PROSITE" id="PS50011">
    <property type="entry name" value="PROTEIN_KINASE_DOM"/>
    <property type="match status" value="1"/>
</dbReference>